<dbReference type="NCBIfam" id="TIGR00196">
    <property type="entry name" value="yjeF_cterm"/>
    <property type="match status" value="1"/>
</dbReference>
<feature type="binding site" evidence="19">
    <location>
        <begin position="122"/>
        <end position="128"/>
    </location>
    <ligand>
        <name>(6S)-NADPHX</name>
        <dbReference type="ChEBI" id="CHEBI:64076"/>
    </ligand>
</feature>
<keyword evidence="6 18" id="KW-0547">Nucleotide-binding</keyword>
<feature type="binding site" evidence="18">
    <location>
        <position position="453"/>
    </location>
    <ligand>
        <name>(6S)-NADPHX</name>
        <dbReference type="ChEBI" id="CHEBI:64076"/>
    </ligand>
</feature>
<dbReference type="Pfam" id="PF01256">
    <property type="entry name" value="Carb_kinase"/>
    <property type="match status" value="1"/>
</dbReference>
<comment type="similarity">
    <text evidence="19">Belongs to the NnrE/AIBP family.</text>
</comment>
<comment type="catalytic activity">
    <reaction evidence="18">
        <text>(6S)-NADHX + ATP = ADP + phosphate + NADH + H(+)</text>
        <dbReference type="Rhea" id="RHEA:19017"/>
        <dbReference type="ChEBI" id="CHEBI:15378"/>
        <dbReference type="ChEBI" id="CHEBI:30616"/>
        <dbReference type="ChEBI" id="CHEBI:43474"/>
        <dbReference type="ChEBI" id="CHEBI:57945"/>
        <dbReference type="ChEBI" id="CHEBI:64074"/>
        <dbReference type="ChEBI" id="CHEBI:456216"/>
        <dbReference type="EC" id="4.2.1.93"/>
    </reaction>
</comment>
<evidence type="ECO:0000256" key="18">
    <source>
        <dbReference type="HAMAP-Rule" id="MF_03157"/>
    </source>
</evidence>
<evidence type="ECO:0000259" key="21">
    <source>
        <dbReference type="PROSITE" id="PS51385"/>
    </source>
</evidence>
<evidence type="ECO:0000256" key="3">
    <source>
        <dbReference type="ARBA" id="ARBA00006001"/>
    </source>
</evidence>
<dbReference type="SUPFAM" id="SSF64153">
    <property type="entry name" value="YjeF N-terminal domain-like"/>
    <property type="match status" value="1"/>
</dbReference>
<organism evidence="22 23">
    <name type="scientific">Geodia barretti</name>
    <name type="common">Barrett's horny sponge</name>
    <dbReference type="NCBI Taxonomy" id="519541"/>
    <lineage>
        <taxon>Eukaryota</taxon>
        <taxon>Metazoa</taxon>
        <taxon>Porifera</taxon>
        <taxon>Demospongiae</taxon>
        <taxon>Heteroscleromorpha</taxon>
        <taxon>Tetractinellida</taxon>
        <taxon>Astrophorina</taxon>
        <taxon>Geodiidae</taxon>
        <taxon>Geodia</taxon>
    </lineage>
</organism>
<evidence type="ECO:0000256" key="9">
    <source>
        <dbReference type="ARBA" id="ARBA00022958"/>
    </source>
</evidence>
<evidence type="ECO:0000256" key="2">
    <source>
        <dbReference type="ARBA" id="ARBA00000909"/>
    </source>
</evidence>
<comment type="function">
    <text evidence="14">Bifunctional enzyme that catalyzes the epimerization of the S- and R-forms of NAD(P)HX and the dehydration of the S-form of NAD(P)HX at the expense of ADP, which is converted to AMP. This allows the repair of both epimers of NAD(P)HX, a damaged form of NAD(P)H that is a result of enzymatic or heat-dependent hydration.</text>
</comment>
<comment type="catalytic activity">
    <reaction evidence="17">
        <text>(6S)-NADPHX + ADP = AMP + phosphate + NADPH + H(+)</text>
        <dbReference type="Rhea" id="RHEA:32235"/>
        <dbReference type="ChEBI" id="CHEBI:15378"/>
        <dbReference type="ChEBI" id="CHEBI:43474"/>
        <dbReference type="ChEBI" id="CHEBI:57783"/>
        <dbReference type="ChEBI" id="CHEBI:64076"/>
        <dbReference type="ChEBI" id="CHEBI:456215"/>
        <dbReference type="ChEBI" id="CHEBI:456216"/>
        <dbReference type="EC" id="4.2.1.136"/>
    </reaction>
</comment>
<accession>A0AA35RY19</accession>
<evidence type="ECO:0000256" key="1">
    <source>
        <dbReference type="ARBA" id="ARBA00000013"/>
    </source>
</evidence>
<dbReference type="Proteomes" id="UP001174909">
    <property type="component" value="Unassembled WGS sequence"/>
</dbReference>
<keyword evidence="9 19" id="KW-0630">Potassium</keyword>
<protein>
    <recommendedName>
        <fullName evidence="18 19">Multifunctional fusion protein</fullName>
    </recommendedName>
    <domain>
        <recommendedName>
            <fullName evidence="18">ATP-dependent (S)-NAD(P)H-hydrate dehydratase</fullName>
            <ecNumber evidence="18">4.2.1.93</ecNumber>
        </recommendedName>
        <alternativeName>
            <fullName evidence="18">ATP-dependent NAD(P)HX dehydratase</fullName>
        </alternativeName>
    </domain>
    <domain>
        <recommendedName>
            <fullName evidence="19">NAD(P)H-hydrate epimerase</fullName>
            <ecNumber evidence="19">5.1.99.6</ecNumber>
        </recommendedName>
        <alternativeName>
            <fullName evidence="19">NAD(P)HX epimerase</fullName>
        </alternativeName>
    </domain>
</protein>
<proteinExistence type="inferred from homology"/>
<keyword evidence="12 18" id="KW-0456">Lyase</keyword>
<feature type="binding site" evidence="19">
    <location>
        <position position="159"/>
    </location>
    <ligand>
        <name>K(+)</name>
        <dbReference type="ChEBI" id="CHEBI:29103"/>
    </ligand>
</feature>
<keyword evidence="5 19" id="KW-0479">Metal-binding</keyword>
<dbReference type="NCBIfam" id="TIGR00197">
    <property type="entry name" value="yjeF_nterm"/>
    <property type="match status" value="1"/>
</dbReference>
<comment type="caution">
    <text evidence="19">Lacks conserved residue(s) required for the propagation of feature annotation.</text>
</comment>
<dbReference type="PROSITE" id="PS51383">
    <property type="entry name" value="YJEF_C_3"/>
    <property type="match status" value="1"/>
</dbReference>
<dbReference type="AlphaFoldDB" id="A0AA35RY19"/>
<comment type="catalytic activity">
    <reaction evidence="1 19">
        <text>(6R)-NADHX = (6S)-NADHX</text>
        <dbReference type="Rhea" id="RHEA:32215"/>
        <dbReference type="ChEBI" id="CHEBI:64074"/>
        <dbReference type="ChEBI" id="CHEBI:64075"/>
        <dbReference type="EC" id="5.1.99.6"/>
    </reaction>
</comment>
<dbReference type="PANTHER" id="PTHR12592:SF0">
    <property type="entry name" value="ATP-DEPENDENT (S)-NAD(P)H-HYDRATE DEHYDRATASE"/>
    <property type="match status" value="1"/>
</dbReference>
<dbReference type="GO" id="GO:0005524">
    <property type="term" value="F:ATP binding"/>
    <property type="evidence" value="ECO:0007669"/>
    <property type="project" value="UniProtKB-KW"/>
</dbReference>
<gene>
    <name evidence="22" type="ORF">GBAR_LOCUS11116</name>
</gene>
<evidence type="ECO:0000313" key="23">
    <source>
        <dbReference type="Proteomes" id="UP001174909"/>
    </source>
</evidence>
<comment type="cofactor">
    <cofactor evidence="19">
        <name>K(+)</name>
        <dbReference type="ChEBI" id="CHEBI:29103"/>
    </cofactor>
    <text evidence="19">Binds 1 potassium ion per subunit.</text>
</comment>
<dbReference type="PROSITE" id="PS01050">
    <property type="entry name" value="YJEF_C_2"/>
    <property type="match status" value="1"/>
</dbReference>
<evidence type="ECO:0000256" key="13">
    <source>
        <dbReference type="ARBA" id="ARBA00023268"/>
    </source>
</evidence>
<dbReference type="InterPro" id="IPR029056">
    <property type="entry name" value="Ribokinase-like"/>
</dbReference>
<feature type="binding site" evidence="18">
    <location>
        <begin position="443"/>
        <end position="452"/>
    </location>
    <ligand>
        <name>ATP</name>
        <dbReference type="ChEBI" id="CHEBI:30616"/>
    </ligand>
</feature>
<comment type="caution">
    <text evidence="22">The sequence shown here is derived from an EMBL/GenBank/DDBJ whole genome shotgun (WGS) entry which is preliminary data.</text>
</comment>
<evidence type="ECO:0000256" key="7">
    <source>
        <dbReference type="ARBA" id="ARBA00022840"/>
    </source>
</evidence>
<feature type="binding site" evidence="18">
    <location>
        <begin position="423"/>
        <end position="427"/>
    </location>
    <ligand>
        <name>ATP</name>
        <dbReference type="ChEBI" id="CHEBI:30616"/>
    </ligand>
</feature>
<feature type="binding site" evidence="19">
    <location>
        <position position="118"/>
    </location>
    <ligand>
        <name>K(+)</name>
        <dbReference type="ChEBI" id="CHEBI:29103"/>
    </ligand>
</feature>
<dbReference type="EC" id="5.1.99.6" evidence="19"/>
<dbReference type="HAMAP" id="MF_01965">
    <property type="entry name" value="NADHX_dehydratase"/>
    <property type="match status" value="1"/>
</dbReference>
<comment type="similarity">
    <text evidence="18">Belongs to the NnrD/CARKD family.</text>
</comment>
<dbReference type="SUPFAM" id="SSF53613">
    <property type="entry name" value="Ribokinase-like"/>
    <property type="match status" value="1"/>
</dbReference>
<evidence type="ECO:0000256" key="14">
    <source>
        <dbReference type="ARBA" id="ARBA00025153"/>
    </source>
</evidence>
<evidence type="ECO:0000256" key="4">
    <source>
        <dbReference type="ARBA" id="ARBA00009524"/>
    </source>
</evidence>
<evidence type="ECO:0000256" key="15">
    <source>
        <dbReference type="ARBA" id="ARBA00047472"/>
    </source>
</evidence>
<dbReference type="HAMAP" id="MF_01966">
    <property type="entry name" value="NADHX_epimerase"/>
    <property type="match status" value="1"/>
</dbReference>
<dbReference type="GO" id="GO:0046496">
    <property type="term" value="P:nicotinamide nucleotide metabolic process"/>
    <property type="evidence" value="ECO:0007669"/>
    <property type="project" value="UniProtKB-UniRule"/>
</dbReference>
<comment type="catalytic activity">
    <reaction evidence="15 18">
        <text>(6S)-NADPHX + ATP = ADP + phosphate + NADPH + H(+)</text>
        <dbReference type="Rhea" id="RHEA:32231"/>
        <dbReference type="ChEBI" id="CHEBI:15378"/>
        <dbReference type="ChEBI" id="CHEBI:30616"/>
        <dbReference type="ChEBI" id="CHEBI:43474"/>
        <dbReference type="ChEBI" id="CHEBI:57783"/>
        <dbReference type="ChEBI" id="CHEBI:64076"/>
        <dbReference type="ChEBI" id="CHEBI:456216"/>
        <dbReference type="EC" id="4.2.1.93"/>
    </reaction>
</comment>
<dbReference type="EC" id="4.2.1.93" evidence="18"/>
<feature type="domain" description="YjeF N-terminal" evidence="21">
    <location>
        <begin position="1"/>
        <end position="213"/>
    </location>
</feature>
<evidence type="ECO:0000256" key="11">
    <source>
        <dbReference type="ARBA" id="ARBA00023235"/>
    </source>
</evidence>
<keyword evidence="18" id="KW-0597">Phosphoprotein</keyword>
<dbReference type="Gene3D" id="3.40.1190.20">
    <property type="match status" value="1"/>
</dbReference>
<dbReference type="InterPro" id="IPR030677">
    <property type="entry name" value="Nnr"/>
</dbReference>
<evidence type="ECO:0000256" key="8">
    <source>
        <dbReference type="ARBA" id="ARBA00022857"/>
    </source>
</evidence>
<dbReference type="InterPro" id="IPR000631">
    <property type="entry name" value="CARKD"/>
</dbReference>
<name>A0AA35RY19_GEOBA</name>
<keyword evidence="8" id="KW-0521">NADP</keyword>
<evidence type="ECO:0000256" key="10">
    <source>
        <dbReference type="ARBA" id="ARBA00023027"/>
    </source>
</evidence>
<keyword evidence="23" id="KW-1185">Reference proteome</keyword>
<dbReference type="Pfam" id="PF03853">
    <property type="entry name" value="YjeF_N"/>
    <property type="match status" value="1"/>
</dbReference>
<evidence type="ECO:0000256" key="17">
    <source>
        <dbReference type="ARBA" id="ARBA00049209"/>
    </source>
</evidence>
<dbReference type="GO" id="GO:0047453">
    <property type="term" value="F:ATP-dependent NAD(P)H-hydrate dehydratase activity"/>
    <property type="evidence" value="ECO:0007669"/>
    <property type="project" value="UniProtKB-UniRule"/>
</dbReference>
<keyword evidence="13" id="KW-0511">Multifunctional enzyme</keyword>
<dbReference type="PIRSF" id="PIRSF017184">
    <property type="entry name" value="Nnr"/>
    <property type="match status" value="1"/>
</dbReference>
<keyword evidence="7 18" id="KW-0067">ATP-binding</keyword>
<feature type="binding site" evidence="19">
    <location>
        <begin position="50"/>
        <end position="54"/>
    </location>
    <ligand>
        <name>(6S)-NADPHX</name>
        <dbReference type="ChEBI" id="CHEBI:64076"/>
    </ligand>
</feature>
<feature type="binding site" evidence="18">
    <location>
        <begin position="386"/>
        <end position="392"/>
    </location>
    <ligand>
        <name>(6S)-NADPHX</name>
        <dbReference type="ChEBI" id="CHEBI:64076"/>
    </ligand>
</feature>
<dbReference type="PANTHER" id="PTHR12592">
    <property type="entry name" value="ATP-DEPENDENT (S)-NAD(P)H-HYDRATE DEHYDRATASE FAMILY MEMBER"/>
    <property type="match status" value="1"/>
</dbReference>
<dbReference type="GO" id="GO:0052856">
    <property type="term" value="F:NAD(P)HX epimerase activity"/>
    <property type="evidence" value="ECO:0007669"/>
    <property type="project" value="UniProtKB-UniRule"/>
</dbReference>
<evidence type="ECO:0000256" key="6">
    <source>
        <dbReference type="ARBA" id="ARBA00022741"/>
    </source>
</evidence>
<evidence type="ECO:0000313" key="22">
    <source>
        <dbReference type="EMBL" id="CAI8018336.1"/>
    </source>
</evidence>
<evidence type="ECO:0000256" key="12">
    <source>
        <dbReference type="ARBA" id="ARBA00023239"/>
    </source>
</evidence>
<comment type="catalytic activity">
    <reaction evidence="16">
        <text>(6S)-NADHX + ADP = AMP + phosphate + NADH + H(+)</text>
        <dbReference type="Rhea" id="RHEA:32223"/>
        <dbReference type="ChEBI" id="CHEBI:15378"/>
        <dbReference type="ChEBI" id="CHEBI:43474"/>
        <dbReference type="ChEBI" id="CHEBI:57945"/>
        <dbReference type="ChEBI" id="CHEBI:64074"/>
        <dbReference type="ChEBI" id="CHEBI:456215"/>
        <dbReference type="ChEBI" id="CHEBI:456216"/>
        <dbReference type="EC" id="4.2.1.136"/>
    </reaction>
</comment>
<dbReference type="Gene3D" id="3.40.50.10260">
    <property type="entry name" value="YjeF N-terminal domain"/>
    <property type="match status" value="1"/>
</dbReference>
<evidence type="ECO:0000259" key="20">
    <source>
        <dbReference type="PROSITE" id="PS51383"/>
    </source>
</evidence>
<dbReference type="GO" id="GO:0110051">
    <property type="term" value="P:metabolite repair"/>
    <property type="evidence" value="ECO:0007669"/>
    <property type="project" value="TreeGrafter"/>
</dbReference>
<feature type="domain" description="YjeF C-terminal" evidence="20">
    <location>
        <begin position="225"/>
        <end position="512"/>
    </location>
</feature>
<dbReference type="GO" id="GO:0046872">
    <property type="term" value="F:metal ion binding"/>
    <property type="evidence" value="ECO:0007669"/>
    <property type="project" value="UniProtKB-KW"/>
</dbReference>
<comment type="similarity">
    <text evidence="4">In the C-terminal section; belongs to the NnrD/CARKD family.</text>
</comment>
<comment type="function">
    <text evidence="19">Catalyzes the epimerization of the S- and R-forms of NAD(P)HX, a damaged form of NAD(P)H that is a result of enzymatic or heat-dependent hydration. This is a prerequisite for the S-specific NAD(P)H-hydrate dehydratase to allow the repair of both epimers of NAD(P)HX.</text>
</comment>
<dbReference type="PROSITE" id="PS51385">
    <property type="entry name" value="YJEF_N"/>
    <property type="match status" value="1"/>
</dbReference>
<dbReference type="EMBL" id="CASHTH010001687">
    <property type="protein sequence ID" value="CAI8018336.1"/>
    <property type="molecule type" value="Genomic_DNA"/>
</dbReference>
<sequence>MQALEAASETAGVSTDALMENAGLACALRIRQRMGGAAGRLVLVLVGPGNNGADGLVVARHLRRWGADVCCYIVRGRPADDPKMTDALAYGVAVVDSSEDHGRPNLGRLLGSCHLVVDAILGAGRYRPLDGLVGDVTVLVNSIRSDRPDLSVVAVDLPTGVNPDTGAADPRAIVADETLALCHPKHGIANFPGAGLAGRVTVLEIGLPAVVSAAADADLPTEWMTPASARALIADRPLVSHKGTFGHLMIVAGSRNFVGAASLAAQGAHRVGAGLVTLAAPDSVYRLAASRLTETIHLPLPEDADGRIDPSAADVILERLNNYSALAVGCGLGLSDGTATLIERLLLLGENPPALPTVIDADGLNNLSQCADWDKRLRAPTVLTPHPGEMTTLTGRPTVEVQADRLEIASQSAKGWRQTVLLKGAHTVVASPGGQRCILPFANPALAAGGTGDVLTGVIGGLLAQGVAPYDAARLGGFLHGTAADRVRSQRGDAGVVASDLLDHLPAVIADLRGPRATRV</sequence>
<comment type="function">
    <text evidence="18">Catalyzes the dehydration of the S-form of NAD(P)HX at the expense of ATP, which is converted to ADP. Together with NAD(P)HX epimerase, which catalyzes the epimerization of the S- and R-forms, the enzyme allows the repair of both epimers of NAD(P)HX, a damaged form of NAD(P)H that is a result of enzymatic or heat-dependent hydration.</text>
</comment>
<dbReference type="CDD" id="cd01171">
    <property type="entry name" value="YXKO-related"/>
    <property type="match status" value="1"/>
</dbReference>
<evidence type="ECO:0000256" key="16">
    <source>
        <dbReference type="ARBA" id="ARBA00048238"/>
    </source>
</evidence>
<evidence type="ECO:0000256" key="5">
    <source>
        <dbReference type="ARBA" id="ARBA00022723"/>
    </source>
</evidence>
<feature type="binding site" evidence="19">
    <location>
        <position position="156"/>
    </location>
    <ligand>
        <name>(6S)-NADPHX</name>
        <dbReference type="ChEBI" id="CHEBI:64076"/>
    </ligand>
</feature>
<reference evidence="22" key="1">
    <citation type="submission" date="2023-03" db="EMBL/GenBank/DDBJ databases">
        <authorList>
            <person name="Steffen K."/>
            <person name="Cardenas P."/>
        </authorList>
    </citation>
    <scope>NUCLEOTIDE SEQUENCE</scope>
</reference>
<keyword evidence="11 19" id="KW-0413">Isomerase</keyword>
<evidence type="ECO:0000256" key="19">
    <source>
        <dbReference type="HAMAP-Rule" id="MF_03159"/>
    </source>
</evidence>
<dbReference type="InterPro" id="IPR017953">
    <property type="entry name" value="Carbohydrate_kinase_pred_CS"/>
</dbReference>
<keyword evidence="10 18" id="KW-0520">NAD</keyword>
<dbReference type="InterPro" id="IPR036652">
    <property type="entry name" value="YjeF_N_dom_sf"/>
</dbReference>
<comment type="cofactor">
    <cofactor evidence="18">
        <name>Mg(2+)</name>
        <dbReference type="ChEBI" id="CHEBI:18420"/>
    </cofactor>
</comment>
<dbReference type="GO" id="GO:0052855">
    <property type="term" value="F:ADP-dependent NAD(P)H-hydrate dehydratase activity"/>
    <property type="evidence" value="ECO:0007669"/>
    <property type="project" value="UniProtKB-EC"/>
</dbReference>
<comment type="catalytic activity">
    <reaction evidence="2 19">
        <text>(6R)-NADPHX = (6S)-NADPHX</text>
        <dbReference type="Rhea" id="RHEA:32227"/>
        <dbReference type="ChEBI" id="CHEBI:64076"/>
        <dbReference type="ChEBI" id="CHEBI:64077"/>
        <dbReference type="EC" id="5.1.99.6"/>
    </reaction>
</comment>
<comment type="similarity">
    <text evidence="3">In the N-terminal section; belongs to the NnrE/AIBP family.</text>
</comment>
<dbReference type="InterPro" id="IPR004443">
    <property type="entry name" value="YjeF_N_dom"/>
</dbReference>
<feature type="binding site" evidence="19">
    <location>
        <position position="51"/>
    </location>
    <ligand>
        <name>K(+)</name>
        <dbReference type="ChEBI" id="CHEBI:29103"/>
    </ligand>
</feature>
<feature type="binding site" evidence="18">
    <location>
        <position position="331"/>
    </location>
    <ligand>
        <name>(6S)-NADPHX</name>
        <dbReference type="ChEBI" id="CHEBI:64076"/>
    </ligand>
</feature>